<dbReference type="InterPro" id="IPR029051">
    <property type="entry name" value="DUF4352"/>
</dbReference>
<keyword evidence="3" id="KW-1133">Transmembrane helix</keyword>
<dbReference type="InterPro" id="IPR029050">
    <property type="entry name" value="Immunoprotect_excell_Ig-like"/>
</dbReference>
<keyword evidence="1" id="KW-0732">Signal</keyword>
<keyword evidence="7" id="KW-1185">Reference proteome</keyword>
<dbReference type="Pfam" id="PF10708">
    <property type="entry name" value="DUF2510"/>
    <property type="match status" value="1"/>
</dbReference>
<feature type="domain" description="DUF2510" evidence="4">
    <location>
        <begin position="4"/>
        <end position="35"/>
    </location>
</feature>
<dbReference type="EMBL" id="JABFYL010000027">
    <property type="protein sequence ID" value="NVN50930.1"/>
    <property type="molecule type" value="Genomic_DNA"/>
</dbReference>
<protein>
    <recommendedName>
        <fullName evidence="8">Mpr protein</fullName>
    </recommendedName>
</protein>
<keyword evidence="3" id="KW-0812">Transmembrane</keyword>
<feature type="transmembrane region" description="Helical" evidence="3">
    <location>
        <begin position="41"/>
        <end position="64"/>
    </location>
</feature>
<evidence type="ECO:0000256" key="1">
    <source>
        <dbReference type="ARBA" id="ARBA00022729"/>
    </source>
</evidence>
<organism evidence="6 7">
    <name type="scientific">Mycolicibacterium hippocampi</name>
    <dbReference type="NCBI Taxonomy" id="659824"/>
    <lineage>
        <taxon>Bacteria</taxon>
        <taxon>Bacillati</taxon>
        <taxon>Actinomycetota</taxon>
        <taxon>Actinomycetes</taxon>
        <taxon>Mycobacteriales</taxon>
        <taxon>Mycobacteriaceae</taxon>
        <taxon>Mycolicibacterium</taxon>
    </lineage>
</organism>
<evidence type="ECO:0000256" key="2">
    <source>
        <dbReference type="SAM" id="MobiDB-lite"/>
    </source>
</evidence>
<evidence type="ECO:0008006" key="8">
    <source>
        <dbReference type="Google" id="ProtNLM"/>
    </source>
</evidence>
<reference evidence="6 7" key="1">
    <citation type="submission" date="2020-05" db="EMBL/GenBank/DDBJ databases">
        <title>Draft genome sequence of Mycobacterium hippocampi DL, isolated from European seabass, Dicentrarchus labrax, reared in fish farms.</title>
        <authorList>
            <person name="Stathopoulou P."/>
            <person name="Asimakis E."/>
            <person name="Tzokas K."/>
            <person name="Batargias C."/>
            <person name="Tsiamis G."/>
        </authorList>
    </citation>
    <scope>NUCLEOTIDE SEQUENCE [LARGE SCALE GENOMIC DNA]</scope>
    <source>
        <strain evidence="6 7">DL</strain>
    </source>
</reference>
<dbReference type="RefSeq" id="WP_218620784.1">
    <property type="nucleotide sequence ID" value="NZ_JABFYL010000027.1"/>
</dbReference>
<evidence type="ECO:0000259" key="4">
    <source>
        <dbReference type="Pfam" id="PF10708"/>
    </source>
</evidence>
<evidence type="ECO:0000256" key="3">
    <source>
        <dbReference type="SAM" id="Phobius"/>
    </source>
</evidence>
<evidence type="ECO:0000313" key="7">
    <source>
        <dbReference type="Proteomes" id="UP000570517"/>
    </source>
</evidence>
<feature type="region of interest" description="Disordered" evidence="2">
    <location>
        <begin position="66"/>
        <end position="92"/>
    </location>
</feature>
<proteinExistence type="predicted"/>
<feature type="domain" description="DUF4352" evidence="5">
    <location>
        <begin position="89"/>
        <end position="211"/>
    </location>
</feature>
<keyword evidence="3" id="KW-0472">Membrane</keyword>
<sequence>MTEPGWYPDPSGAPGQRYFDGSQWADRAAGHQPPKKSNKRWIILGVVLAVLVFFGGCAAILIAGDTQEDEDSPRPAASAQPDPTVSPAGSAARDGNFEFEILKIGQTKTLQDMTDDPNMTMTADGLYVVVTVTVTNIGDEPAAFSGQDQLIIDTEGREFAVDSEAEAYVNTGYDYTSPIGPGDSIEVDLPFDVPPDGKVDRMELHDSASSGGVLLDLPWS</sequence>
<dbReference type="InterPro" id="IPR018929">
    <property type="entry name" value="DUF2510"/>
</dbReference>
<dbReference type="AlphaFoldDB" id="A0A850PS62"/>
<dbReference type="Proteomes" id="UP000570517">
    <property type="component" value="Unassembled WGS sequence"/>
</dbReference>
<gene>
    <name evidence="6" type="ORF">HLY00_5980</name>
</gene>
<dbReference type="Gene3D" id="2.60.40.1240">
    <property type="match status" value="1"/>
</dbReference>
<comment type="caution">
    <text evidence="6">The sequence shown here is derived from an EMBL/GenBank/DDBJ whole genome shotgun (WGS) entry which is preliminary data.</text>
</comment>
<evidence type="ECO:0000259" key="5">
    <source>
        <dbReference type="Pfam" id="PF11611"/>
    </source>
</evidence>
<accession>A0A850PS62</accession>
<evidence type="ECO:0000313" key="6">
    <source>
        <dbReference type="EMBL" id="NVN50930.1"/>
    </source>
</evidence>
<dbReference type="Pfam" id="PF11611">
    <property type="entry name" value="DUF4352"/>
    <property type="match status" value="1"/>
</dbReference>
<name>A0A850PS62_9MYCO</name>